<reference evidence="2" key="1">
    <citation type="submission" date="2021-06" db="EMBL/GenBank/DDBJ databases">
        <title>Comparative genomics, transcriptomics and evolutionary studies reveal genomic signatures of adaptation to plant cell wall in hemibiotrophic fungi.</title>
        <authorList>
            <consortium name="DOE Joint Genome Institute"/>
            <person name="Baroncelli R."/>
            <person name="Diaz J.F."/>
            <person name="Benocci T."/>
            <person name="Peng M."/>
            <person name="Battaglia E."/>
            <person name="Haridas S."/>
            <person name="Andreopoulos W."/>
            <person name="Labutti K."/>
            <person name="Pangilinan J."/>
            <person name="Floch G.L."/>
            <person name="Makela M.R."/>
            <person name="Henrissat B."/>
            <person name="Grigoriev I.V."/>
            <person name="Crouch J.A."/>
            <person name="De Vries R.P."/>
            <person name="Sukno S.A."/>
            <person name="Thon M.R."/>
        </authorList>
    </citation>
    <scope>NUCLEOTIDE SEQUENCE</scope>
    <source>
        <strain evidence="2">CBS 125086</strain>
    </source>
</reference>
<dbReference type="AlphaFoldDB" id="A0AAD8V3Q3"/>
<evidence type="ECO:0000256" key="1">
    <source>
        <dbReference type="SAM" id="Phobius"/>
    </source>
</evidence>
<keyword evidence="1" id="KW-0812">Transmembrane</keyword>
<feature type="transmembrane region" description="Helical" evidence="1">
    <location>
        <begin position="51"/>
        <end position="68"/>
    </location>
</feature>
<comment type="caution">
    <text evidence="2">The sequence shown here is derived from an EMBL/GenBank/DDBJ whole genome shotgun (WGS) entry which is preliminary data.</text>
</comment>
<gene>
    <name evidence="2" type="ORF">LY79DRAFT_557382</name>
</gene>
<keyword evidence="1" id="KW-0472">Membrane</keyword>
<sequence>MNRYVCLFRGFERSGILEILPFSTKLSSFFFSIGFPPFTFCFSFRLFPRSPYLLCVPIVSFPFCFICIAPRLRRLWLCVVLFLGKMALHCFFAAAVGVRLTGRCGWAGEVRGSTAFSMVADRSRERGRVGDQTLIRLQ</sequence>
<organism evidence="2 3">
    <name type="scientific">Colletotrichum navitas</name>
    <dbReference type="NCBI Taxonomy" id="681940"/>
    <lineage>
        <taxon>Eukaryota</taxon>
        <taxon>Fungi</taxon>
        <taxon>Dikarya</taxon>
        <taxon>Ascomycota</taxon>
        <taxon>Pezizomycotina</taxon>
        <taxon>Sordariomycetes</taxon>
        <taxon>Hypocreomycetidae</taxon>
        <taxon>Glomerellales</taxon>
        <taxon>Glomerellaceae</taxon>
        <taxon>Colletotrichum</taxon>
        <taxon>Colletotrichum graminicola species complex</taxon>
    </lineage>
</organism>
<dbReference type="RefSeq" id="XP_060413025.1">
    <property type="nucleotide sequence ID" value="XM_060558089.1"/>
</dbReference>
<evidence type="ECO:0000313" key="3">
    <source>
        <dbReference type="Proteomes" id="UP001230504"/>
    </source>
</evidence>
<keyword evidence="1" id="KW-1133">Transmembrane helix</keyword>
<evidence type="ECO:0000313" key="2">
    <source>
        <dbReference type="EMBL" id="KAK1586057.1"/>
    </source>
</evidence>
<dbReference type="EMBL" id="JAHLJV010000039">
    <property type="protein sequence ID" value="KAK1586057.1"/>
    <property type="molecule type" value="Genomic_DNA"/>
</dbReference>
<evidence type="ECO:0008006" key="4">
    <source>
        <dbReference type="Google" id="ProtNLM"/>
    </source>
</evidence>
<dbReference type="Proteomes" id="UP001230504">
    <property type="component" value="Unassembled WGS sequence"/>
</dbReference>
<name>A0AAD8V3Q3_9PEZI</name>
<dbReference type="GeneID" id="85442329"/>
<keyword evidence="3" id="KW-1185">Reference proteome</keyword>
<accession>A0AAD8V3Q3</accession>
<feature type="transmembrane region" description="Helical" evidence="1">
    <location>
        <begin position="75"/>
        <end position="96"/>
    </location>
</feature>
<protein>
    <recommendedName>
        <fullName evidence="4">Transmembrane protein</fullName>
    </recommendedName>
</protein>
<proteinExistence type="predicted"/>